<dbReference type="PANTHER" id="PTHR24223:SF443">
    <property type="entry name" value="MULTIDRUG-RESISTANCE LIKE PROTEIN 1, ISOFORM I"/>
    <property type="match status" value="1"/>
</dbReference>
<evidence type="ECO:0000313" key="13">
    <source>
        <dbReference type="EMBL" id="CAF1452732.1"/>
    </source>
</evidence>
<proteinExistence type="inferred from homology"/>
<dbReference type="InterPro" id="IPR003593">
    <property type="entry name" value="AAA+_ATPase"/>
</dbReference>
<dbReference type="PROSITE" id="PS50929">
    <property type="entry name" value="ABC_TM1F"/>
    <property type="match status" value="1"/>
</dbReference>
<evidence type="ECO:0000256" key="4">
    <source>
        <dbReference type="ARBA" id="ARBA00022692"/>
    </source>
</evidence>
<feature type="domain" description="ABC transmembrane type-1" evidence="12">
    <location>
        <begin position="1"/>
        <end position="224"/>
    </location>
</feature>
<dbReference type="Pfam" id="PF00005">
    <property type="entry name" value="ABC_tran"/>
    <property type="match status" value="1"/>
</dbReference>
<dbReference type="PROSITE" id="PS50893">
    <property type="entry name" value="ABC_TRANSPORTER_2"/>
    <property type="match status" value="1"/>
</dbReference>
<feature type="transmembrane region" description="Helical" evidence="10">
    <location>
        <begin position="55"/>
        <end position="75"/>
    </location>
</feature>
<dbReference type="InterPro" id="IPR003439">
    <property type="entry name" value="ABC_transporter-like_ATP-bd"/>
</dbReference>
<dbReference type="SUPFAM" id="SSF52540">
    <property type="entry name" value="P-loop containing nucleoside triphosphate hydrolases"/>
    <property type="match status" value="1"/>
</dbReference>
<evidence type="ECO:0000256" key="8">
    <source>
        <dbReference type="ARBA" id="ARBA00022989"/>
    </source>
</evidence>
<keyword evidence="4 10" id="KW-0812">Transmembrane</keyword>
<dbReference type="Proteomes" id="UP000663860">
    <property type="component" value="Unassembled WGS sequence"/>
</dbReference>
<comment type="subcellular location">
    <subcellularLocation>
        <location evidence="1">Vacuole membrane</location>
        <topology evidence="1">Multi-pass membrane protein</topology>
    </subcellularLocation>
</comment>
<keyword evidence="5" id="KW-0677">Repeat</keyword>
<evidence type="ECO:0000256" key="10">
    <source>
        <dbReference type="SAM" id="Phobius"/>
    </source>
</evidence>
<dbReference type="GO" id="GO:0005774">
    <property type="term" value="C:vacuolar membrane"/>
    <property type="evidence" value="ECO:0007669"/>
    <property type="project" value="UniProtKB-SubCell"/>
</dbReference>
<dbReference type="PROSITE" id="PS00211">
    <property type="entry name" value="ABC_TRANSPORTER_1"/>
    <property type="match status" value="1"/>
</dbReference>
<dbReference type="SMART" id="SM00382">
    <property type="entry name" value="AAA"/>
    <property type="match status" value="1"/>
</dbReference>
<dbReference type="GO" id="GO:0016887">
    <property type="term" value="F:ATP hydrolysis activity"/>
    <property type="evidence" value="ECO:0007669"/>
    <property type="project" value="InterPro"/>
</dbReference>
<evidence type="ECO:0000256" key="7">
    <source>
        <dbReference type="ARBA" id="ARBA00022840"/>
    </source>
</evidence>
<accession>A0A815PR22</accession>
<evidence type="ECO:0000256" key="2">
    <source>
        <dbReference type="ARBA" id="ARBA00009726"/>
    </source>
</evidence>
<dbReference type="Gene3D" id="1.20.1560.10">
    <property type="entry name" value="ABC transporter type 1, transmembrane domain"/>
    <property type="match status" value="1"/>
</dbReference>
<gene>
    <name evidence="13" type="ORF">IZO911_LOCUS42463</name>
</gene>
<dbReference type="Pfam" id="PF00664">
    <property type="entry name" value="ABC_membrane"/>
    <property type="match status" value="1"/>
</dbReference>
<keyword evidence="6" id="KW-0547">Nucleotide-binding</keyword>
<evidence type="ECO:0000256" key="6">
    <source>
        <dbReference type="ARBA" id="ARBA00022741"/>
    </source>
</evidence>
<evidence type="ECO:0000256" key="5">
    <source>
        <dbReference type="ARBA" id="ARBA00022737"/>
    </source>
</evidence>
<organism evidence="13 14">
    <name type="scientific">Adineta steineri</name>
    <dbReference type="NCBI Taxonomy" id="433720"/>
    <lineage>
        <taxon>Eukaryota</taxon>
        <taxon>Metazoa</taxon>
        <taxon>Spiralia</taxon>
        <taxon>Gnathifera</taxon>
        <taxon>Rotifera</taxon>
        <taxon>Eurotatoria</taxon>
        <taxon>Bdelloidea</taxon>
        <taxon>Adinetida</taxon>
        <taxon>Adinetidae</taxon>
        <taxon>Adineta</taxon>
    </lineage>
</organism>
<evidence type="ECO:0000259" key="11">
    <source>
        <dbReference type="PROSITE" id="PS50893"/>
    </source>
</evidence>
<evidence type="ECO:0000259" key="12">
    <source>
        <dbReference type="PROSITE" id="PS50929"/>
    </source>
</evidence>
<dbReference type="AlphaFoldDB" id="A0A815PR22"/>
<name>A0A815PR22_9BILA</name>
<evidence type="ECO:0000256" key="3">
    <source>
        <dbReference type="ARBA" id="ARBA00022448"/>
    </source>
</evidence>
<dbReference type="InterPro" id="IPR011527">
    <property type="entry name" value="ABC1_TM_dom"/>
</dbReference>
<comment type="similarity">
    <text evidence="2">Belongs to the ABC transporter superfamily. ABCC family. Conjugate transporter (TC 3.A.1.208) subfamily.</text>
</comment>
<keyword evidence="8 10" id="KW-1133">Transmembrane helix</keyword>
<dbReference type="SUPFAM" id="SSF90123">
    <property type="entry name" value="ABC transporter transmembrane region"/>
    <property type="match status" value="1"/>
</dbReference>
<keyword evidence="7" id="KW-0067">ATP-binding</keyword>
<dbReference type="FunFam" id="3.40.50.300:FF:000074">
    <property type="entry name" value="Multidrug resistance-associated protein 5 isoform 1"/>
    <property type="match status" value="1"/>
</dbReference>
<dbReference type="CDD" id="cd03244">
    <property type="entry name" value="ABCC_MRP_domain2"/>
    <property type="match status" value="1"/>
</dbReference>
<dbReference type="InterPro" id="IPR036640">
    <property type="entry name" value="ABC1_TM_sf"/>
</dbReference>
<feature type="domain" description="ABC transporter" evidence="11">
    <location>
        <begin position="261"/>
        <end position="495"/>
    </location>
</feature>
<dbReference type="InterPro" id="IPR027417">
    <property type="entry name" value="P-loop_NTPase"/>
</dbReference>
<evidence type="ECO:0000256" key="9">
    <source>
        <dbReference type="ARBA" id="ARBA00023136"/>
    </source>
</evidence>
<keyword evidence="9 10" id="KW-0472">Membrane</keyword>
<protein>
    <submittedName>
        <fullName evidence="13">Uncharacterized protein</fullName>
    </submittedName>
</protein>
<evidence type="ECO:0000256" key="1">
    <source>
        <dbReference type="ARBA" id="ARBA00004128"/>
    </source>
</evidence>
<evidence type="ECO:0000313" key="14">
    <source>
        <dbReference type="Proteomes" id="UP000663860"/>
    </source>
</evidence>
<comment type="caution">
    <text evidence="13">The sequence shown here is derived from an EMBL/GenBank/DDBJ whole genome shotgun (WGS) entry which is preliminary data.</text>
</comment>
<dbReference type="PANTHER" id="PTHR24223">
    <property type="entry name" value="ATP-BINDING CASSETTE SUB-FAMILY C"/>
    <property type="match status" value="1"/>
</dbReference>
<keyword evidence="3" id="KW-0813">Transport</keyword>
<dbReference type="InterPro" id="IPR050173">
    <property type="entry name" value="ABC_transporter_C-like"/>
</dbReference>
<feature type="transmembrane region" description="Helical" evidence="10">
    <location>
        <begin position="81"/>
        <end position="102"/>
    </location>
</feature>
<dbReference type="FunFam" id="1.20.1560.10:FF:000013">
    <property type="entry name" value="ABC transporter C family member 2"/>
    <property type="match status" value="1"/>
</dbReference>
<feature type="transmembrane region" description="Helical" evidence="10">
    <location>
        <begin position="16"/>
        <end position="34"/>
    </location>
</feature>
<dbReference type="GO" id="GO:0005524">
    <property type="term" value="F:ATP binding"/>
    <property type="evidence" value="ECO:0007669"/>
    <property type="project" value="UniProtKB-KW"/>
</dbReference>
<dbReference type="Gene3D" id="3.40.50.300">
    <property type="entry name" value="P-loop containing nucleotide triphosphate hydrolases"/>
    <property type="match status" value="1"/>
</dbReference>
<feature type="transmembrane region" description="Helical" evidence="10">
    <location>
        <begin position="173"/>
        <end position="191"/>
    </location>
</feature>
<sequence length="507" mass="56939">MQLTLKLATYIAGRKLHWIILIGVLHAPMSFFDTTPIGRVINRFARDIDAVDSTLPAAFSQSFTTLITVVTTLILLIYGSWFAIIALIPLSILFGFIQRVYVSSSRQLGRLDSVTRSSIYANFAETIQGLSSIRAYHAQQRFIDVSDRFVDRNISCHFASSVANRWLGVRLEMIGNTLVFFTAIIAVFMPHRMTAGTVGLMITFAMQITNSLNMLVRMSSDIETNTVSVERINEYAELKPEASWEIPETKPSSHWPKNGNIQIKNLSTQYRQNLPLVLKDLTIDIQPGEKIGIMNRIGSGKSSLCLALFRIIEPINGTIVIDNVDIRHIGLHDLRSKITVIPQDAVIFAGTVRFNIDPFNHYSDEEIWTVLELVHLKERIRKMEEDLLYQLAEGGQNISSGERQLLCLARALLRKSKIFILDEATAAIDMETDRLIQLTIRSAFKDATVLTVAHRLHTILDSTKILVLSNGCLEEFDEPKLLAANPNSAFAKLLKDANIRPSDITSR</sequence>
<dbReference type="GO" id="GO:0140359">
    <property type="term" value="F:ABC-type transporter activity"/>
    <property type="evidence" value="ECO:0007669"/>
    <property type="project" value="InterPro"/>
</dbReference>
<dbReference type="EMBL" id="CAJNOE010001825">
    <property type="protein sequence ID" value="CAF1452732.1"/>
    <property type="molecule type" value="Genomic_DNA"/>
</dbReference>
<reference evidence="13" key="1">
    <citation type="submission" date="2021-02" db="EMBL/GenBank/DDBJ databases">
        <authorList>
            <person name="Nowell W R."/>
        </authorList>
    </citation>
    <scope>NUCLEOTIDE SEQUENCE</scope>
</reference>
<dbReference type="InterPro" id="IPR017871">
    <property type="entry name" value="ABC_transporter-like_CS"/>
</dbReference>
<dbReference type="CDD" id="cd18603">
    <property type="entry name" value="ABC_6TM_MRP1_2_3_6_D2_like"/>
    <property type="match status" value="1"/>
</dbReference>